<sequence length="137" mass="15633">MVCCVESIDCFLDVSKYSQSMVCHPAQCLLLREDRQLQPTSIPLVEAEDIGASATATHGILSGLLGHLFPFNQCHRNPNEWLERWRYRKFSDGQLEWPAPDGAAEFTLENRLCYLDLLQTLDKQFGARHQSELARHS</sequence>
<evidence type="ECO:0000313" key="1">
    <source>
        <dbReference type="EMBL" id="KAH1172999.1"/>
    </source>
</evidence>
<protein>
    <submittedName>
        <fullName evidence="1">Uncharacterized protein</fullName>
    </submittedName>
</protein>
<proteinExistence type="predicted"/>
<evidence type="ECO:0000313" key="2">
    <source>
        <dbReference type="Proteomes" id="UP000827986"/>
    </source>
</evidence>
<comment type="caution">
    <text evidence="1">The sequence shown here is derived from an EMBL/GenBank/DDBJ whole genome shotgun (WGS) entry which is preliminary data.</text>
</comment>
<gene>
    <name evidence="1" type="ORF">KIL84_016838</name>
</gene>
<dbReference type="EMBL" id="JAHDVG010000482">
    <property type="protein sequence ID" value="KAH1172999.1"/>
    <property type="molecule type" value="Genomic_DNA"/>
</dbReference>
<accession>A0A9D3X399</accession>
<organism evidence="1 2">
    <name type="scientific">Mauremys mutica</name>
    <name type="common">yellowpond turtle</name>
    <dbReference type="NCBI Taxonomy" id="74926"/>
    <lineage>
        <taxon>Eukaryota</taxon>
        <taxon>Metazoa</taxon>
        <taxon>Chordata</taxon>
        <taxon>Craniata</taxon>
        <taxon>Vertebrata</taxon>
        <taxon>Euteleostomi</taxon>
        <taxon>Archelosauria</taxon>
        <taxon>Testudinata</taxon>
        <taxon>Testudines</taxon>
        <taxon>Cryptodira</taxon>
        <taxon>Durocryptodira</taxon>
        <taxon>Testudinoidea</taxon>
        <taxon>Geoemydidae</taxon>
        <taxon>Geoemydinae</taxon>
        <taxon>Mauremys</taxon>
    </lineage>
</organism>
<dbReference type="Proteomes" id="UP000827986">
    <property type="component" value="Unassembled WGS sequence"/>
</dbReference>
<name>A0A9D3X399_9SAUR</name>
<dbReference type="AlphaFoldDB" id="A0A9D3X399"/>
<reference evidence="1" key="1">
    <citation type="submission" date="2021-09" db="EMBL/GenBank/DDBJ databases">
        <title>The genome of Mauremys mutica provides insights into the evolution of semi-aquatic lifestyle.</title>
        <authorList>
            <person name="Gong S."/>
            <person name="Gao Y."/>
        </authorList>
    </citation>
    <scope>NUCLEOTIDE SEQUENCE</scope>
    <source>
        <strain evidence="1">MM-2020</strain>
        <tissue evidence="1">Muscle</tissue>
    </source>
</reference>
<keyword evidence="2" id="KW-1185">Reference proteome</keyword>